<dbReference type="SUPFAM" id="SSF81593">
    <property type="entry name" value="Nucleotidyltransferase substrate binding subunit/domain"/>
    <property type="match status" value="1"/>
</dbReference>
<dbReference type="SMART" id="SM00748">
    <property type="entry name" value="HEPN"/>
    <property type="match status" value="1"/>
</dbReference>
<organism evidence="2 3">
    <name type="scientific">Candidatus Desantisbacteria bacterium CG_4_10_14_0_8_um_filter_48_22</name>
    <dbReference type="NCBI Taxonomy" id="1974543"/>
    <lineage>
        <taxon>Bacteria</taxon>
        <taxon>Candidatus Desantisiibacteriota</taxon>
    </lineage>
</organism>
<accession>A0A2M7S8N4</accession>
<dbReference type="Proteomes" id="UP000229307">
    <property type="component" value="Unassembled WGS sequence"/>
</dbReference>
<dbReference type="Gene3D" id="1.20.120.330">
    <property type="entry name" value="Nucleotidyltransferases domain 2"/>
    <property type="match status" value="1"/>
</dbReference>
<dbReference type="GO" id="GO:0003677">
    <property type="term" value="F:DNA binding"/>
    <property type="evidence" value="ECO:0007669"/>
    <property type="project" value="UniProtKB-KW"/>
</dbReference>
<feature type="domain" description="HEPN" evidence="1">
    <location>
        <begin position="11"/>
        <end position="115"/>
    </location>
</feature>
<name>A0A2M7S8N4_9BACT</name>
<evidence type="ECO:0000313" key="2">
    <source>
        <dbReference type="EMBL" id="PIZ15861.1"/>
    </source>
</evidence>
<dbReference type="EMBL" id="PFMR01000229">
    <property type="protein sequence ID" value="PIZ15861.1"/>
    <property type="molecule type" value="Genomic_DNA"/>
</dbReference>
<dbReference type="AlphaFoldDB" id="A0A2M7S8N4"/>
<reference evidence="3" key="1">
    <citation type="submission" date="2017-09" db="EMBL/GenBank/DDBJ databases">
        <title>Depth-based differentiation of microbial function through sediment-hosted aquifers and enrichment of novel symbionts in the deep terrestrial subsurface.</title>
        <authorList>
            <person name="Probst A.J."/>
            <person name="Ladd B."/>
            <person name="Jarett J.K."/>
            <person name="Geller-Mcgrath D.E."/>
            <person name="Sieber C.M.K."/>
            <person name="Emerson J.B."/>
            <person name="Anantharaman K."/>
            <person name="Thomas B.C."/>
            <person name="Malmstrom R."/>
            <person name="Stieglmeier M."/>
            <person name="Klingl A."/>
            <person name="Woyke T."/>
            <person name="Ryan C.M."/>
            <person name="Banfield J.F."/>
        </authorList>
    </citation>
    <scope>NUCLEOTIDE SEQUENCE [LARGE SCALE GENOMIC DNA]</scope>
</reference>
<evidence type="ECO:0000313" key="3">
    <source>
        <dbReference type="Proteomes" id="UP000229307"/>
    </source>
</evidence>
<gene>
    <name evidence="2" type="ORF">COY52_08690</name>
</gene>
<protein>
    <submittedName>
        <fullName evidence="2">DNA-binding protein</fullName>
    </submittedName>
</protein>
<keyword evidence="2" id="KW-0238">DNA-binding</keyword>
<comment type="caution">
    <text evidence="2">The sequence shown here is derived from an EMBL/GenBank/DDBJ whole genome shotgun (WGS) entry which is preliminary data.</text>
</comment>
<sequence>MKDLTKEWVNKAEKDFQVAKREFAAKPPEYDAVCFHSQQCVEKYMKAVLQENNIFFEKTHDLDVLLEKCKAFIPGLAGLKQELVELSSFAVEIRYPGAEATGEEAEKYLSVAEAVRKIIRTYLKLTTDR</sequence>
<proteinExistence type="predicted"/>
<evidence type="ECO:0000259" key="1">
    <source>
        <dbReference type="PROSITE" id="PS50910"/>
    </source>
</evidence>
<dbReference type="Pfam" id="PF05168">
    <property type="entry name" value="HEPN"/>
    <property type="match status" value="1"/>
</dbReference>
<dbReference type="PROSITE" id="PS50910">
    <property type="entry name" value="HEPN"/>
    <property type="match status" value="1"/>
</dbReference>
<dbReference type="InterPro" id="IPR007842">
    <property type="entry name" value="HEPN_dom"/>
</dbReference>